<dbReference type="Proteomes" id="UP001194746">
    <property type="component" value="Unassembled WGS sequence"/>
</dbReference>
<dbReference type="InterPro" id="IPR016084">
    <property type="entry name" value="Haem_Oase-like_multi-hlx"/>
</dbReference>
<evidence type="ECO:0000256" key="1">
    <source>
        <dbReference type="SAM" id="MobiDB-lite"/>
    </source>
</evidence>
<evidence type="ECO:0000313" key="2">
    <source>
        <dbReference type="EMBL" id="KAF9889101.1"/>
    </source>
</evidence>
<organism evidence="2 3">
    <name type="scientific">Aspergillus nanangensis</name>
    <dbReference type="NCBI Taxonomy" id="2582783"/>
    <lineage>
        <taxon>Eukaryota</taxon>
        <taxon>Fungi</taxon>
        <taxon>Dikarya</taxon>
        <taxon>Ascomycota</taxon>
        <taxon>Pezizomycotina</taxon>
        <taxon>Eurotiomycetes</taxon>
        <taxon>Eurotiomycetidae</taxon>
        <taxon>Eurotiales</taxon>
        <taxon>Aspergillaceae</taxon>
        <taxon>Aspergillus</taxon>
        <taxon>Aspergillus subgen. Circumdati</taxon>
    </lineage>
</organism>
<reference evidence="2" key="1">
    <citation type="journal article" date="2019" name="Beilstein J. Org. Chem.">
        <title>Nanangenines: drimane sesquiterpenoids as the dominant metabolite cohort of a novel Australian fungus, Aspergillus nanangensis.</title>
        <authorList>
            <person name="Lacey H.J."/>
            <person name="Gilchrist C.L.M."/>
            <person name="Crombie A."/>
            <person name="Kalaitzis J.A."/>
            <person name="Vuong D."/>
            <person name="Rutledge P.J."/>
            <person name="Turner P."/>
            <person name="Pitt J.I."/>
            <person name="Lacey E."/>
            <person name="Chooi Y.H."/>
            <person name="Piggott A.M."/>
        </authorList>
    </citation>
    <scope>NUCLEOTIDE SEQUENCE</scope>
    <source>
        <strain evidence="2">MST-FP2251</strain>
    </source>
</reference>
<keyword evidence="3" id="KW-1185">Reference proteome</keyword>
<reference evidence="2" key="2">
    <citation type="submission" date="2020-02" db="EMBL/GenBank/DDBJ databases">
        <authorList>
            <person name="Gilchrist C.L.M."/>
            <person name="Chooi Y.-H."/>
        </authorList>
    </citation>
    <scope>NUCLEOTIDE SEQUENCE</scope>
    <source>
        <strain evidence="2">MST-FP2251</strain>
    </source>
</reference>
<dbReference type="InterPro" id="IPR053261">
    <property type="entry name" value="Polyketide-peptide_reg"/>
</dbReference>
<dbReference type="PANTHER" id="PTHR41813">
    <property type="entry name" value="REGULATOR PAB1642, PUTATIVE (AFU_ORTHOLOGUE AFUA_3G11955)-RELATED"/>
    <property type="match status" value="1"/>
</dbReference>
<evidence type="ECO:0008006" key="4">
    <source>
        <dbReference type="Google" id="ProtNLM"/>
    </source>
</evidence>
<protein>
    <recommendedName>
        <fullName evidence="4">Thiaminase-2/PQQC domain-containing protein</fullName>
    </recommendedName>
</protein>
<gene>
    <name evidence="2" type="ORF">FE257_008078</name>
</gene>
<feature type="region of interest" description="Disordered" evidence="1">
    <location>
        <begin position="112"/>
        <end position="141"/>
    </location>
</feature>
<name>A0AAD4CMB0_ASPNN</name>
<accession>A0AAD4CMB0</accession>
<dbReference type="SUPFAM" id="SSF48613">
    <property type="entry name" value="Heme oxygenase-like"/>
    <property type="match status" value="1"/>
</dbReference>
<feature type="compositionally biased region" description="Low complexity" evidence="1">
    <location>
        <begin position="117"/>
        <end position="130"/>
    </location>
</feature>
<evidence type="ECO:0000313" key="3">
    <source>
        <dbReference type="Proteomes" id="UP001194746"/>
    </source>
</evidence>
<dbReference type="AlphaFoldDB" id="A0AAD4CMB0"/>
<proteinExistence type="predicted"/>
<sequence>MPPKLTTHLPTTTSPTTATTHPFLSAAGKGQIPLSTLSQWLSQDRLYAQSYVRFIGHLLSKIQLSPAVNKNNPLPQRIVSVLIGAVVNIQRELEFFEDVAAEYGIDLNAGMIEGRPTSTSTSTSTSTETTGPGTGKEQPFGPNPVTHAYIDMFMSAGSPATSILEGMVVLWATEECYLRAWRYAGSFMQPNTTGEDYAQDADGGALRKQFIPNWSSGEFEEFVTGIGELVDEMAEGDGIDGEMRAKCERWWRQVVWLEERFWPNIN</sequence>
<comment type="caution">
    <text evidence="2">The sequence shown here is derived from an EMBL/GenBank/DDBJ whole genome shotgun (WGS) entry which is preliminary data.</text>
</comment>
<dbReference type="EMBL" id="VCAU01000040">
    <property type="protein sequence ID" value="KAF9889101.1"/>
    <property type="molecule type" value="Genomic_DNA"/>
</dbReference>
<dbReference type="PANTHER" id="PTHR41813:SF2">
    <property type="entry name" value="REGULATOR PAB1642, PUTATIVE (AFU_ORTHOLOGUE AFUA_3G11955)-RELATED"/>
    <property type="match status" value="1"/>
</dbReference>
<dbReference type="CDD" id="cd19357">
    <property type="entry name" value="TenA_E_At3g16990-like"/>
    <property type="match status" value="1"/>
</dbReference>
<dbReference type="Gene3D" id="1.20.910.10">
    <property type="entry name" value="Heme oxygenase-like"/>
    <property type="match status" value="1"/>
</dbReference>